<feature type="compositionally biased region" description="Basic and acidic residues" evidence="3">
    <location>
        <begin position="436"/>
        <end position="445"/>
    </location>
</feature>
<sequence>MMSPSSADMNADELLRDRQFGNLGEYLLSQLPKPVDSILLRLVCVKCRGVAGRSVAPAEPGVLTSRLKRKPPWTRRGGDIVWPGGESSTGDVRGMPLDRVADISDKTASSRQNHPAPRGLFGLGDGGSFFDGPPPQDGPFNGQPFPGDQFPGQPVQVDPFNGQPVQVDPSNGQPVQAGPFNGQPVQTDPFNGQPVEVDPFNGQPVGPNLGGFDGVNNDLRPGQPVNVVPGTNPNGIDNGNNNFLDRQPQNGQTQNGQLRNGQPLDGQLLNGGNGAACTNLQAVQQAVRNWQQRTSIVSDFLSEAANLPQGQVANRAARALQAENEELTSKATIDQNCRPDALQAANSVLEGGAFQRVVDSLQRLAQNGNNLSPGQVATIVQSTNQNRCRNVLPNIDEYFRVAQVQASAPTFHAVRRPNTRHQPERRGAAVGLQRARGADGDKAPEGRGGFSCSGPPFAFASAVGGGAIGRLFGGAIGCPRSGPVVAAPAIFCRSPGTAGLGLQTVEALAAHSPAHICFMGRNADKATAITSRLRDRHAGLSISFIRCDMASLASVQAAARAFLALPDVPAQRLDVLVCNAGVMCVDPGVTTDGYQVEWQTNHLGHALLIKLLLPRLRATAAAGGPNADVRIVNLTSQAYRQAPRGGIHFASLRTAQETLGNALVPGHRWSRYGQSKLANMLYADALAARHPEVLCASVHPGYIFTDLFTGVPFFTKLPVFFIAMGQTLGVEEGAHSQLWAATAPRGAGEGMVKTGTYYEPVGVAAKRTTGDSRDGKLADELWEWTEEALREWS</sequence>
<evidence type="ECO:0000256" key="2">
    <source>
        <dbReference type="ARBA" id="ARBA00023002"/>
    </source>
</evidence>
<evidence type="ECO:0000313" key="4">
    <source>
        <dbReference type="EMBL" id="KAK4086377.1"/>
    </source>
</evidence>
<keyword evidence="5" id="KW-1185">Reference proteome</keyword>
<dbReference type="InterPro" id="IPR036291">
    <property type="entry name" value="NAD(P)-bd_dom_sf"/>
</dbReference>
<feature type="compositionally biased region" description="Polar residues" evidence="3">
    <location>
        <begin position="243"/>
        <end position="260"/>
    </location>
</feature>
<feature type="region of interest" description="Disordered" evidence="3">
    <location>
        <begin position="233"/>
        <end position="264"/>
    </location>
</feature>
<reference evidence="4 5" key="1">
    <citation type="journal article" date="2024" name="Microbiol. Resour. Announc.">
        <title>Genome annotations for the ascomycete fungi Trichoderma harzianum, Trichoderma aggressivum, and Purpureocillium lilacinum.</title>
        <authorList>
            <person name="Beijen E.P.W."/>
            <person name="Ohm R.A."/>
        </authorList>
    </citation>
    <scope>NUCLEOTIDE SEQUENCE [LARGE SCALE GENOMIC DNA]</scope>
    <source>
        <strain evidence="4 5">CBS 150709</strain>
    </source>
</reference>
<feature type="region of interest" description="Disordered" evidence="3">
    <location>
        <begin position="416"/>
        <end position="447"/>
    </location>
</feature>
<dbReference type="EMBL" id="JAWRVI010000041">
    <property type="protein sequence ID" value="KAK4086377.1"/>
    <property type="molecule type" value="Genomic_DNA"/>
</dbReference>
<protein>
    <recommendedName>
        <fullName evidence="6">Oxidoreductase</fullName>
    </recommendedName>
</protein>
<dbReference type="SUPFAM" id="SSF51735">
    <property type="entry name" value="NAD(P)-binding Rossmann-fold domains"/>
    <property type="match status" value="1"/>
</dbReference>
<dbReference type="PANTHER" id="PTHR24320:SF154">
    <property type="entry name" value="OXIDOREDUCTASE, SHORT-CHAIN DEHYDROGENASE_REDUCTASE FAMILY (AFU_ORTHOLOGUE AFUA_2G04560)"/>
    <property type="match status" value="1"/>
</dbReference>
<proteinExistence type="inferred from homology"/>
<organism evidence="4 5">
    <name type="scientific">Purpureocillium lilacinum</name>
    <name type="common">Paecilomyces lilacinus</name>
    <dbReference type="NCBI Taxonomy" id="33203"/>
    <lineage>
        <taxon>Eukaryota</taxon>
        <taxon>Fungi</taxon>
        <taxon>Dikarya</taxon>
        <taxon>Ascomycota</taxon>
        <taxon>Pezizomycotina</taxon>
        <taxon>Sordariomycetes</taxon>
        <taxon>Hypocreomycetidae</taxon>
        <taxon>Hypocreales</taxon>
        <taxon>Ophiocordycipitaceae</taxon>
        <taxon>Purpureocillium</taxon>
    </lineage>
</organism>
<evidence type="ECO:0008006" key="6">
    <source>
        <dbReference type="Google" id="ProtNLM"/>
    </source>
</evidence>
<evidence type="ECO:0000313" key="5">
    <source>
        <dbReference type="Proteomes" id="UP001287286"/>
    </source>
</evidence>
<evidence type="ECO:0000256" key="3">
    <source>
        <dbReference type="SAM" id="MobiDB-lite"/>
    </source>
</evidence>
<dbReference type="Proteomes" id="UP001287286">
    <property type="component" value="Unassembled WGS sequence"/>
</dbReference>
<dbReference type="Pfam" id="PF00106">
    <property type="entry name" value="adh_short"/>
    <property type="match status" value="1"/>
</dbReference>
<evidence type="ECO:0000256" key="1">
    <source>
        <dbReference type="ARBA" id="ARBA00006484"/>
    </source>
</evidence>
<dbReference type="InterPro" id="IPR002347">
    <property type="entry name" value="SDR_fam"/>
</dbReference>
<keyword evidence="2" id="KW-0560">Oxidoreductase</keyword>
<dbReference type="Gene3D" id="3.40.50.720">
    <property type="entry name" value="NAD(P)-binding Rossmann-like Domain"/>
    <property type="match status" value="1"/>
</dbReference>
<comment type="caution">
    <text evidence="4">The sequence shown here is derived from an EMBL/GenBank/DDBJ whole genome shotgun (WGS) entry which is preliminary data.</text>
</comment>
<accession>A0ABR0BQY5</accession>
<feature type="region of interest" description="Disordered" evidence="3">
    <location>
        <begin position="74"/>
        <end position="95"/>
    </location>
</feature>
<name>A0ABR0BQY5_PURLI</name>
<comment type="similarity">
    <text evidence="1">Belongs to the short-chain dehydrogenases/reductases (SDR) family.</text>
</comment>
<feature type="compositionally biased region" description="Low complexity" evidence="3">
    <location>
        <begin position="233"/>
        <end position="242"/>
    </location>
</feature>
<dbReference type="PANTHER" id="PTHR24320">
    <property type="entry name" value="RETINOL DEHYDROGENASE"/>
    <property type="match status" value="1"/>
</dbReference>
<gene>
    <name evidence="4" type="ORF">Purlil1_9223</name>
</gene>